<dbReference type="SUPFAM" id="SSF52374">
    <property type="entry name" value="Nucleotidylyl transferase"/>
    <property type="match status" value="1"/>
</dbReference>
<dbReference type="InterPro" id="IPR024909">
    <property type="entry name" value="Cys-tRNA/MSH_ligase"/>
</dbReference>
<evidence type="ECO:0000256" key="1">
    <source>
        <dbReference type="ARBA" id="ARBA00022598"/>
    </source>
</evidence>
<evidence type="ECO:0000259" key="4">
    <source>
        <dbReference type="Pfam" id="PF01406"/>
    </source>
</evidence>
<evidence type="ECO:0000313" key="5">
    <source>
        <dbReference type="EMBL" id="SVB90376.1"/>
    </source>
</evidence>
<dbReference type="GO" id="GO:0006423">
    <property type="term" value="P:cysteinyl-tRNA aminoacylation"/>
    <property type="evidence" value="ECO:0007669"/>
    <property type="project" value="TreeGrafter"/>
</dbReference>
<feature type="domain" description="tRNA synthetases class I catalytic" evidence="4">
    <location>
        <begin position="3"/>
        <end position="112"/>
    </location>
</feature>
<accession>A0A382HSP2</accession>
<evidence type="ECO:0000256" key="3">
    <source>
        <dbReference type="ARBA" id="ARBA00022840"/>
    </source>
</evidence>
<dbReference type="GO" id="GO:0005829">
    <property type="term" value="C:cytosol"/>
    <property type="evidence" value="ECO:0007669"/>
    <property type="project" value="TreeGrafter"/>
</dbReference>
<dbReference type="InterPro" id="IPR032678">
    <property type="entry name" value="tRNA-synt_1_cat_dom"/>
</dbReference>
<keyword evidence="2" id="KW-0547">Nucleotide-binding</keyword>
<feature type="non-terminal residue" evidence="5">
    <location>
        <position position="1"/>
    </location>
</feature>
<dbReference type="InterPro" id="IPR014729">
    <property type="entry name" value="Rossmann-like_a/b/a_fold"/>
</dbReference>
<dbReference type="EMBL" id="UINC01063103">
    <property type="protein sequence ID" value="SVB90376.1"/>
    <property type="molecule type" value="Genomic_DNA"/>
</dbReference>
<sequence>VARGFEVYHVMNITDVDDKTIKKSMTEGKPLSEITDYYTDLFKKDLSSLKIIQADVYPAATKHVDAMVKIIQKLIDKNHAYVTKDGSVFFSIKSYNNYGALTRINIDATRHSDRVS</sequence>
<organism evidence="5">
    <name type="scientific">marine metagenome</name>
    <dbReference type="NCBI Taxonomy" id="408172"/>
    <lineage>
        <taxon>unclassified sequences</taxon>
        <taxon>metagenomes</taxon>
        <taxon>ecological metagenomes</taxon>
    </lineage>
</organism>
<dbReference type="Pfam" id="PF01406">
    <property type="entry name" value="tRNA-synt_1e"/>
    <property type="match status" value="1"/>
</dbReference>
<dbReference type="GO" id="GO:0004817">
    <property type="term" value="F:cysteine-tRNA ligase activity"/>
    <property type="evidence" value="ECO:0007669"/>
    <property type="project" value="TreeGrafter"/>
</dbReference>
<dbReference type="AlphaFoldDB" id="A0A382HSP2"/>
<protein>
    <recommendedName>
        <fullName evidence="4">tRNA synthetases class I catalytic domain-containing protein</fullName>
    </recommendedName>
</protein>
<evidence type="ECO:0000256" key="2">
    <source>
        <dbReference type="ARBA" id="ARBA00022741"/>
    </source>
</evidence>
<feature type="non-terminal residue" evidence="5">
    <location>
        <position position="116"/>
    </location>
</feature>
<dbReference type="Gene3D" id="3.40.50.620">
    <property type="entry name" value="HUPs"/>
    <property type="match status" value="1"/>
</dbReference>
<dbReference type="GO" id="GO:0005524">
    <property type="term" value="F:ATP binding"/>
    <property type="evidence" value="ECO:0007669"/>
    <property type="project" value="UniProtKB-KW"/>
</dbReference>
<reference evidence="5" key="1">
    <citation type="submission" date="2018-05" db="EMBL/GenBank/DDBJ databases">
        <authorList>
            <person name="Lanie J.A."/>
            <person name="Ng W.-L."/>
            <person name="Kazmierczak K.M."/>
            <person name="Andrzejewski T.M."/>
            <person name="Davidsen T.M."/>
            <person name="Wayne K.J."/>
            <person name="Tettelin H."/>
            <person name="Glass J.I."/>
            <person name="Rusch D."/>
            <person name="Podicherti R."/>
            <person name="Tsui H.-C.T."/>
            <person name="Winkler M.E."/>
        </authorList>
    </citation>
    <scope>NUCLEOTIDE SEQUENCE</scope>
</reference>
<keyword evidence="1" id="KW-0436">Ligase</keyword>
<dbReference type="PANTHER" id="PTHR10890">
    <property type="entry name" value="CYSTEINYL-TRNA SYNTHETASE"/>
    <property type="match status" value="1"/>
</dbReference>
<proteinExistence type="predicted"/>
<gene>
    <name evidence="5" type="ORF">METZ01_LOCUS243230</name>
</gene>
<dbReference type="PANTHER" id="PTHR10890:SF3">
    <property type="entry name" value="CYSTEINE--TRNA LIGASE, CYTOPLASMIC"/>
    <property type="match status" value="1"/>
</dbReference>
<keyword evidence="3" id="KW-0067">ATP-binding</keyword>
<name>A0A382HSP2_9ZZZZ</name>